<keyword evidence="3" id="KW-0472">Membrane</keyword>
<feature type="transmembrane region" description="Helical" evidence="3">
    <location>
        <begin position="207"/>
        <end position="231"/>
    </location>
</feature>
<evidence type="ECO:0000256" key="1">
    <source>
        <dbReference type="ARBA" id="ARBA00023157"/>
    </source>
</evidence>
<comment type="caution">
    <text evidence="2">Lacks conserved residue(s) required for the propagation of feature annotation.</text>
</comment>
<dbReference type="OrthoDB" id="10013209at2759"/>
<evidence type="ECO:0008006" key="8">
    <source>
        <dbReference type="Google" id="ProtNLM"/>
    </source>
</evidence>
<feature type="signal peptide" evidence="4">
    <location>
        <begin position="1"/>
        <end position="18"/>
    </location>
</feature>
<dbReference type="SMART" id="SM00192">
    <property type="entry name" value="LDLa"/>
    <property type="match status" value="1"/>
</dbReference>
<comment type="caution">
    <text evidence="6">The sequence shown here is derived from an EMBL/GenBank/DDBJ whole genome shotgun (WGS) entry which is preliminary data.</text>
</comment>
<dbReference type="Pfam" id="PF00057">
    <property type="entry name" value="Ldl_recept_a"/>
    <property type="match status" value="1"/>
</dbReference>
<keyword evidence="3" id="KW-0812">Transmembrane</keyword>
<protein>
    <recommendedName>
        <fullName evidence="8">CUB domain-containing protein</fullName>
    </recommendedName>
</protein>
<feature type="disulfide bond" evidence="2">
    <location>
        <begin position="177"/>
        <end position="192"/>
    </location>
</feature>
<dbReference type="Gene3D" id="2.40.128.620">
    <property type="match status" value="1"/>
</dbReference>
<evidence type="ECO:0000313" key="5">
    <source>
        <dbReference type="EMBL" id="CAF0978201.1"/>
    </source>
</evidence>
<evidence type="ECO:0000313" key="6">
    <source>
        <dbReference type="EMBL" id="CAF1468052.1"/>
    </source>
</evidence>
<dbReference type="EMBL" id="CAJNOM010000492">
    <property type="protein sequence ID" value="CAF1468052.1"/>
    <property type="molecule type" value="Genomic_DNA"/>
</dbReference>
<organism evidence="6 7">
    <name type="scientific">Adineta steineri</name>
    <dbReference type="NCBI Taxonomy" id="433720"/>
    <lineage>
        <taxon>Eukaryota</taxon>
        <taxon>Metazoa</taxon>
        <taxon>Spiralia</taxon>
        <taxon>Gnathifera</taxon>
        <taxon>Rotifera</taxon>
        <taxon>Eurotatoria</taxon>
        <taxon>Bdelloidea</taxon>
        <taxon>Adinetida</taxon>
        <taxon>Adinetidae</taxon>
        <taxon>Adineta</taxon>
    </lineage>
</organism>
<evidence type="ECO:0000313" key="7">
    <source>
        <dbReference type="Proteomes" id="UP000663832"/>
    </source>
</evidence>
<evidence type="ECO:0000256" key="3">
    <source>
        <dbReference type="SAM" id="Phobius"/>
    </source>
</evidence>
<dbReference type="EMBL" id="CAJNOI010000063">
    <property type="protein sequence ID" value="CAF0978201.1"/>
    <property type="molecule type" value="Genomic_DNA"/>
</dbReference>
<sequence>MLPLITIFLLLYFSSSCAKVTYFNMENTYGPYCNPLSKFTPDAGIIRYAGTPWIGKCVLNIESCCLPTAQNGSLIPNLPISTRFYLHLLAQPLCLTENITIKAGSGEMINIDCNTQNGSEYYFDTEQLTVTYYRSEKLPLSKFSMVVTPLKIKTRMYTPCNFDCFSDTYCIERSLVCDRYKNCPNGVDEANCEYGHHHEPLSFRAKVILFFVLVSVILFAICSILFCYFCCEVTNQNNRLSFITRDRKSAHETGIEEYSGVVSPLLSSTLQEKV</sequence>
<dbReference type="PROSITE" id="PS50068">
    <property type="entry name" value="LDLRA_2"/>
    <property type="match status" value="1"/>
</dbReference>
<dbReference type="Proteomes" id="UP000663877">
    <property type="component" value="Unassembled WGS sequence"/>
</dbReference>
<dbReference type="InterPro" id="IPR036055">
    <property type="entry name" value="LDL_receptor-like_sf"/>
</dbReference>
<evidence type="ECO:0000256" key="4">
    <source>
        <dbReference type="SAM" id="SignalP"/>
    </source>
</evidence>
<accession>A0A815QUE3</accession>
<gene>
    <name evidence="5" type="ORF">BJG266_LOCUS14720</name>
    <name evidence="6" type="ORF">QVE165_LOCUS41386</name>
</gene>
<reference evidence="6" key="1">
    <citation type="submission" date="2021-02" db="EMBL/GenBank/DDBJ databases">
        <authorList>
            <person name="Nowell W R."/>
        </authorList>
    </citation>
    <scope>NUCLEOTIDE SEQUENCE</scope>
</reference>
<proteinExistence type="predicted"/>
<dbReference type="Proteomes" id="UP000663832">
    <property type="component" value="Unassembled WGS sequence"/>
</dbReference>
<keyword evidence="3" id="KW-1133">Transmembrane helix</keyword>
<dbReference type="SUPFAM" id="SSF57424">
    <property type="entry name" value="LDL receptor-like module"/>
    <property type="match status" value="1"/>
</dbReference>
<keyword evidence="7" id="KW-1185">Reference proteome</keyword>
<evidence type="ECO:0000256" key="2">
    <source>
        <dbReference type="PROSITE-ProRule" id="PRU00124"/>
    </source>
</evidence>
<dbReference type="AlphaFoldDB" id="A0A815QUE3"/>
<keyword evidence="4" id="KW-0732">Signal</keyword>
<name>A0A815QUE3_9BILA</name>
<dbReference type="InterPro" id="IPR002172">
    <property type="entry name" value="LDrepeatLR_classA_rpt"/>
</dbReference>
<keyword evidence="1 2" id="KW-1015">Disulfide bond</keyword>
<feature type="chain" id="PRO_5035607305" description="CUB domain-containing protein" evidence="4">
    <location>
        <begin position="19"/>
        <end position="274"/>
    </location>
</feature>